<proteinExistence type="predicted"/>
<dbReference type="KEGG" id="cvc:BKX93_11475"/>
<dbReference type="STRING" id="1108595.BKX93_11475"/>
<evidence type="ECO:0000313" key="2">
    <source>
        <dbReference type="Proteomes" id="UP000178776"/>
    </source>
</evidence>
<dbReference type="EMBL" id="CP017707">
    <property type="protein sequence ID" value="AOZ50543.1"/>
    <property type="molecule type" value="Genomic_DNA"/>
</dbReference>
<gene>
    <name evidence="1" type="ORF">BKX93_11475</name>
</gene>
<dbReference type="PROSITE" id="PS00409">
    <property type="entry name" value="PROKAR_NTER_METHYL"/>
    <property type="match status" value="1"/>
</dbReference>
<dbReference type="RefSeq" id="WP_070979883.1">
    <property type="nucleotide sequence ID" value="NZ_CP017707.1"/>
</dbReference>
<name>A0A1D9LGZ8_9NEIS</name>
<protein>
    <recommendedName>
        <fullName evidence="3">Prepilin-type N-terminal cleavage/methylation domain-containing protein</fullName>
    </recommendedName>
</protein>
<organism evidence="1 2">
    <name type="scientific">Chromobacterium vaccinii</name>
    <dbReference type="NCBI Taxonomy" id="1108595"/>
    <lineage>
        <taxon>Bacteria</taxon>
        <taxon>Pseudomonadati</taxon>
        <taxon>Pseudomonadota</taxon>
        <taxon>Betaproteobacteria</taxon>
        <taxon>Neisseriales</taxon>
        <taxon>Chromobacteriaceae</taxon>
        <taxon>Chromobacterium</taxon>
    </lineage>
</organism>
<evidence type="ECO:0000313" key="1">
    <source>
        <dbReference type="EMBL" id="AOZ50543.1"/>
    </source>
</evidence>
<sequence>MPAPERGFSLIEALVALLIWMAAVLAFSGVQARALLHARETELGSRIGDAAVNLSSAILASPESLWPLYLEQGYDDHRAGGGCAVGCSAQQLADANLVRFKHELRQAGRSEQARGVVCRGDSRVRPTLDKPGCDGKGELAIRVAWRTRLDGGWREHAGVWPLRP</sequence>
<dbReference type="GeneID" id="68841829"/>
<dbReference type="AlphaFoldDB" id="A0A1D9LGZ8"/>
<evidence type="ECO:0008006" key="3">
    <source>
        <dbReference type="Google" id="ProtNLM"/>
    </source>
</evidence>
<accession>A0A1D9LGZ8</accession>
<reference evidence="1 2" key="1">
    <citation type="submission" date="2016-10" db="EMBL/GenBank/DDBJ databases">
        <title>Chromobacterium muskegensis sp. nov., an insecticidal bacterium isolated from Sphagnum bogs.</title>
        <authorList>
            <person name="Sparks M.E."/>
            <person name="Blackburn M.B."/>
            <person name="Gundersen-Rindal D.E."/>
            <person name="Mitchell A."/>
            <person name="Farrar R."/>
            <person name="Kuhar D."/>
        </authorList>
    </citation>
    <scope>NUCLEOTIDE SEQUENCE [LARGE SCALE GENOMIC DNA]</scope>
    <source>
        <strain evidence="1 2">21-1</strain>
    </source>
</reference>
<dbReference type="InterPro" id="IPR012902">
    <property type="entry name" value="N_methyl_site"/>
</dbReference>
<dbReference type="Proteomes" id="UP000178776">
    <property type="component" value="Chromosome"/>
</dbReference>